<evidence type="ECO:0000313" key="3">
    <source>
        <dbReference type="Proteomes" id="UP000541444"/>
    </source>
</evidence>
<dbReference type="PANTHER" id="PTHR47186">
    <property type="entry name" value="LEUCINE-RICH REPEAT-CONTAINING PROTEIN 57"/>
    <property type="match status" value="1"/>
</dbReference>
<evidence type="ECO:0000313" key="2">
    <source>
        <dbReference type="EMBL" id="KAF6164891.1"/>
    </source>
</evidence>
<dbReference type="PANTHER" id="PTHR47186:SF3">
    <property type="entry name" value="OS09G0267800 PROTEIN"/>
    <property type="match status" value="1"/>
</dbReference>
<dbReference type="InterPro" id="IPR056789">
    <property type="entry name" value="LRR_R13L1-DRL21"/>
</dbReference>
<comment type="caution">
    <text evidence="2">The sequence shown here is derived from an EMBL/GenBank/DDBJ whole genome shotgun (WGS) entry which is preliminary data.</text>
</comment>
<reference evidence="2 3" key="1">
    <citation type="journal article" date="2020" name="IScience">
        <title>Genome Sequencing of the Endangered Kingdonia uniflora (Circaeasteraceae, Ranunculales) Reveals Potential Mechanisms of Evolutionary Specialization.</title>
        <authorList>
            <person name="Sun Y."/>
            <person name="Deng T."/>
            <person name="Zhang A."/>
            <person name="Moore M.J."/>
            <person name="Landis J.B."/>
            <person name="Lin N."/>
            <person name="Zhang H."/>
            <person name="Zhang X."/>
            <person name="Huang J."/>
            <person name="Zhang X."/>
            <person name="Sun H."/>
            <person name="Wang H."/>
        </authorList>
    </citation>
    <scope>NUCLEOTIDE SEQUENCE [LARGE SCALE GENOMIC DNA]</scope>
    <source>
        <strain evidence="2">TB1705</strain>
        <tissue evidence="2">Leaf</tissue>
    </source>
</reference>
<accession>A0A7J7NCB6</accession>
<proteinExistence type="predicted"/>
<feature type="domain" description="R13L1/DRL21-like LRR repeat region" evidence="1">
    <location>
        <begin position="59"/>
        <end position="184"/>
    </location>
</feature>
<dbReference type="AlphaFoldDB" id="A0A7J7NCB6"/>
<dbReference type="InterPro" id="IPR032675">
    <property type="entry name" value="LRR_dom_sf"/>
</dbReference>
<keyword evidence="3" id="KW-1185">Reference proteome</keyword>
<organism evidence="2 3">
    <name type="scientific">Kingdonia uniflora</name>
    <dbReference type="NCBI Taxonomy" id="39325"/>
    <lineage>
        <taxon>Eukaryota</taxon>
        <taxon>Viridiplantae</taxon>
        <taxon>Streptophyta</taxon>
        <taxon>Embryophyta</taxon>
        <taxon>Tracheophyta</taxon>
        <taxon>Spermatophyta</taxon>
        <taxon>Magnoliopsida</taxon>
        <taxon>Ranunculales</taxon>
        <taxon>Circaeasteraceae</taxon>
        <taxon>Kingdonia</taxon>
    </lineage>
</organism>
<dbReference type="Gene3D" id="3.80.10.10">
    <property type="entry name" value="Ribonuclease Inhibitor"/>
    <property type="match status" value="2"/>
</dbReference>
<dbReference type="SUPFAM" id="SSF52058">
    <property type="entry name" value="L domain-like"/>
    <property type="match status" value="2"/>
</dbReference>
<name>A0A7J7NCB6_9MAGN</name>
<sequence length="480" mass="55140">MLNDCCRLCELPQGMGKLVNLRHLGIECTDKLEFLPQGIGRMRSLRSLSKFIVGGGCKIEESKNLNLRQQKLKIKRLERVTNKDEAIEAKLKNKQYLRDLRLFFEWNDSLERSEVERIEGVLEGMKPHSNLNELTIMSYIGSKFPRWMMSGTVLSNLCILFVNQCNCMQLPFLESLENLQILSMPKVKWIGSEFLGIDSSDGVERSFPKLEILRFDTMDNLEEWDLNMKDIMSRLKHLIVRNFPKLKRIPAIENLEVLETLEINAISSFECISGELWGLSNREDGGESAPTVVFPKLKKLQFNYMDKWEWEMMTKNEITIMPCLLELNFFNCSKLKLVPECIMSSGTIKDLNITNCPLLMWAHSCIPPLLERLSLTNDAGDLLKEIPACSTLKRLDIAMADCVSLPQGLAHLKSLQRLFIFECKKVKCIPQELQHLTSLQELEIIDCDILGPHCQKEVGEDWNIISHIHNIQVDAHLLTT</sequence>
<dbReference type="OrthoDB" id="2973320at2759"/>
<gene>
    <name evidence="2" type="ORF">GIB67_017094</name>
</gene>
<dbReference type="Pfam" id="PF25019">
    <property type="entry name" value="LRR_R13L1-DRL21"/>
    <property type="match status" value="1"/>
</dbReference>
<evidence type="ECO:0000259" key="1">
    <source>
        <dbReference type="Pfam" id="PF25019"/>
    </source>
</evidence>
<dbReference type="EMBL" id="JACGCM010000882">
    <property type="protein sequence ID" value="KAF6164891.1"/>
    <property type="molecule type" value="Genomic_DNA"/>
</dbReference>
<dbReference type="Proteomes" id="UP000541444">
    <property type="component" value="Unassembled WGS sequence"/>
</dbReference>
<protein>
    <recommendedName>
        <fullName evidence="1">R13L1/DRL21-like LRR repeat region domain-containing protein</fullName>
    </recommendedName>
</protein>